<evidence type="ECO:0000313" key="1">
    <source>
        <dbReference type="EMBL" id="MBR7793706.1"/>
    </source>
</evidence>
<comment type="caution">
    <text evidence="1">The sequence shown here is derived from an EMBL/GenBank/DDBJ whole genome shotgun (WGS) entry which is preliminary data.</text>
</comment>
<evidence type="ECO:0000313" key="2">
    <source>
        <dbReference type="Proteomes" id="UP000682982"/>
    </source>
</evidence>
<protein>
    <submittedName>
        <fullName evidence="1">Uncharacterized protein</fullName>
    </submittedName>
</protein>
<accession>A0ABS5H483</accession>
<dbReference type="Proteomes" id="UP000682982">
    <property type="component" value="Unassembled WGS sequence"/>
</dbReference>
<gene>
    <name evidence="1" type="ORF">KDM87_13995</name>
</gene>
<keyword evidence="2" id="KW-1185">Reference proteome</keyword>
<organism evidence="1 2">
    <name type="scientific">Undibacterium rivi</name>
    <dbReference type="NCBI Taxonomy" id="2828729"/>
    <lineage>
        <taxon>Bacteria</taxon>
        <taxon>Pseudomonadati</taxon>
        <taxon>Pseudomonadota</taxon>
        <taxon>Betaproteobacteria</taxon>
        <taxon>Burkholderiales</taxon>
        <taxon>Oxalobacteraceae</taxon>
        <taxon>Undibacterium</taxon>
    </lineage>
</organism>
<dbReference type="RefSeq" id="WP_212679653.1">
    <property type="nucleotide sequence ID" value="NZ_JAGSPK010000005.1"/>
</dbReference>
<reference evidence="1 2" key="1">
    <citation type="submission" date="2021-04" db="EMBL/GenBank/DDBJ databases">
        <title>novel species isolated from subtropical streams in China.</title>
        <authorList>
            <person name="Lu H."/>
        </authorList>
    </citation>
    <scope>NUCLEOTIDE SEQUENCE [LARGE SCALE GENOMIC DNA]</scope>
    <source>
        <strain evidence="1 2">FT147W</strain>
    </source>
</reference>
<sequence length="88" mass="9786">MFFDIFFYCPPLRFKKTVSPLSATAFGLIGNAADAIIYPAQATKGFVTGKFGVFRKNQHGDKNTNNKIKAQNAPRWTLNIPPKHKTGN</sequence>
<dbReference type="EMBL" id="JAGSPK010000005">
    <property type="protein sequence ID" value="MBR7793706.1"/>
    <property type="molecule type" value="Genomic_DNA"/>
</dbReference>
<proteinExistence type="predicted"/>
<name>A0ABS5H483_9BURK</name>